<reference evidence="5" key="3">
    <citation type="submission" date="2025-09" db="UniProtKB">
        <authorList>
            <consortium name="Ensembl"/>
        </authorList>
    </citation>
    <scope>IDENTIFICATION</scope>
</reference>
<keyword evidence="1 3" id="KW-0328">Glycosyltransferase</keyword>
<dbReference type="PROSITE" id="PS51659">
    <property type="entry name" value="GT23"/>
    <property type="match status" value="1"/>
</dbReference>
<keyword evidence="2 3" id="KW-0808">Transferase</keyword>
<comment type="caution">
    <text evidence="3">Lacks conserved residue(s) required for the propagation of feature annotation.</text>
</comment>
<dbReference type="AlphaFoldDB" id="H2YS99"/>
<keyword evidence="6" id="KW-1185">Reference proteome</keyword>
<organism evidence="5 6">
    <name type="scientific">Ciona savignyi</name>
    <name type="common">Pacific transparent sea squirt</name>
    <dbReference type="NCBI Taxonomy" id="51511"/>
    <lineage>
        <taxon>Eukaryota</taxon>
        <taxon>Metazoa</taxon>
        <taxon>Chordata</taxon>
        <taxon>Tunicata</taxon>
        <taxon>Ascidiacea</taxon>
        <taxon>Phlebobranchia</taxon>
        <taxon>Cionidae</taxon>
        <taxon>Ciona</taxon>
    </lineage>
</organism>
<accession>H2YS99</accession>
<evidence type="ECO:0000313" key="6">
    <source>
        <dbReference type="Proteomes" id="UP000007875"/>
    </source>
</evidence>
<dbReference type="GeneTree" id="ENSGT00530000063737"/>
<dbReference type="Gene3D" id="2.30.30.40">
    <property type="entry name" value="SH3 Domains"/>
    <property type="match status" value="1"/>
</dbReference>
<reference evidence="5" key="2">
    <citation type="submission" date="2025-08" db="UniProtKB">
        <authorList>
            <consortium name="Ensembl"/>
        </authorList>
    </citation>
    <scope>IDENTIFICATION</scope>
</reference>
<feature type="domain" description="GT23" evidence="4">
    <location>
        <begin position="1"/>
        <end position="109"/>
    </location>
</feature>
<evidence type="ECO:0000259" key="4">
    <source>
        <dbReference type="PROSITE" id="PS51659"/>
    </source>
</evidence>
<comment type="similarity">
    <text evidence="3">Belongs to the glycosyltransferase 23 family.</text>
</comment>
<reference evidence="6" key="1">
    <citation type="submission" date="2003-08" db="EMBL/GenBank/DDBJ databases">
        <authorList>
            <person name="Birren B."/>
            <person name="Nusbaum C."/>
            <person name="Abebe A."/>
            <person name="Abouelleil A."/>
            <person name="Adekoya E."/>
            <person name="Ait-zahra M."/>
            <person name="Allen N."/>
            <person name="Allen T."/>
            <person name="An P."/>
            <person name="Anderson M."/>
            <person name="Anderson S."/>
            <person name="Arachchi H."/>
            <person name="Armbruster J."/>
            <person name="Bachantsang P."/>
            <person name="Baldwin J."/>
            <person name="Barry A."/>
            <person name="Bayul T."/>
            <person name="Blitshsteyn B."/>
            <person name="Bloom T."/>
            <person name="Blye J."/>
            <person name="Boguslavskiy L."/>
            <person name="Borowsky M."/>
            <person name="Boukhgalter B."/>
            <person name="Brunache A."/>
            <person name="Butler J."/>
            <person name="Calixte N."/>
            <person name="Calvo S."/>
            <person name="Camarata J."/>
            <person name="Campo K."/>
            <person name="Chang J."/>
            <person name="Cheshatsang Y."/>
            <person name="Citroen M."/>
            <person name="Collymore A."/>
            <person name="Considine T."/>
            <person name="Cook A."/>
            <person name="Cooke P."/>
            <person name="Corum B."/>
            <person name="Cuomo C."/>
            <person name="David R."/>
            <person name="Dawoe T."/>
            <person name="Degray S."/>
            <person name="Dodge S."/>
            <person name="Dooley K."/>
            <person name="Dorje P."/>
            <person name="Dorjee K."/>
            <person name="Dorris L."/>
            <person name="Duffey N."/>
            <person name="Dupes A."/>
            <person name="Elkins T."/>
            <person name="Engels R."/>
            <person name="Erickson J."/>
            <person name="Farina A."/>
            <person name="Faro S."/>
            <person name="Ferreira P."/>
            <person name="Fischer H."/>
            <person name="Fitzgerald M."/>
            <person name="Foley K."/>
            <person name="Gage D."/>
            <person name="Galagan J."/>
            <person name="Gearin G."/>
            <person name="Gnerre S."/>
            <person name="Gnirke A."/>
            <person name="Goyette A."/>
            <person name="Graham J."/>
            <person name="Grandbois E."/>
            <person name="Gyaltsen K."/>
            <person name="Hafez N."/>
            <person name="Hagopian D."/>
            <person name="Hagos B."/>
            <person name="Hall J."/>
            <person name="Hatcher B."/>
            <person name="Heller A."/>
            <person name="Higgins H."/>
            <person name="Honan T."/>
            <person name="Horn A."/>
            <person name="Houde N."/>
            <person name="Hughes L."/>
            <person name="Hulme W."/>
            <person name="Husby E."/>
            <person name="Iliev I."/>
            <person name="Jaffe D."/>
            <person name="Jones C."/>
            <person name="Kamal M."/>
            <person name="Kamat A."/>
            <person name="Kamvysselis M."/>
            <person name="Karlsson E."/>
            <person name="Kells C."/>
            <person name="Kieu A."/>
            <person name="Kisner P."/>
            <person name="Kodira C."/>
            <person name="Kulbokas E."/>
            <person name="Labutti K."/>
            <person name="Lama D."/>
            <person name="Landers T."/>
            <person name="Leger J."/>
            <person name="Levine S."/>
            <person name="Lewis D."/>
            <person name="Lewis T."/>
            <person name="Lindblad-toh K."/>
            <person name="Liu X."/>
            <person name="Lokyitsang T."/>
            <person name="Lokyitsang Y."/>
            <person name="Lucien O."/>
            <person name="Lui A."/>
            <person name="Ma L.J."/>
            <person name="Mabbitt R."/>
            <person name="Macdonald J."/>
            <person name="Maclean C."/>
            <person name="Major J."/>
            <person name="Manning J."/>
            <person name="Marabella R."/>
            <person name="Maru K."/>
            <person name="Matthews C."/>
            <person name="Mauceli E."/>
            <person name="Mccarthy M."/>
            <person name="Mcdonough S."/>
            <person name="Mcghee T."/>
            <person name="Meldrim J."/>
            <person name="Meneus L."/>
            <person name="Mesirov J."/>
            <person name="Mihalev A."/>
            <person name="Mihova T."/>
            <person name="Mikkelsen T."/>
            <person name="Mlenga V."/>
            <person name="Moru K."/>
            <person name="Mozes J."/>
            <person name="Mulrain L."/>
            <person name="Munson G."/>
            <person name="Naylor J."/>
            <person name="Newes C."/>
            <person name="Nguyen C."/>
            <person name="Nguyen N."/>
            <person name="Nguyen T."/>
            <person name="Nicol R."/>
            <person name="Nielsen C."/>
            <person name="Nizzari M."/>
            <person name="Norbu C."/>
            <person name="Norbu N."/>
            <person name="O'donnell P."/>
            <person name="Okoawo O."/>
            <person name="O'leary S."/>
            <person name="Omotosho B."/>
            <person name="O'neill K."/>
            <person name="Osman S."/>
            <person name="Parker S."/>
            <person name="Perrin D."/>
            <person name="Phunkhang P."/>
            <person name="Piqani B."/>
            <person name="Purcell S."/>
            <person name="Rachupka T."/>
            <person name="Ramasamy U."/>
            <person name="Rameau R."/>
            <person name="Ray V."/>
            <person name="Raymond C."/>
            <person name="Retta R."/>
            <person name="Richardson S."/>
            <person name="Rise C."/>
            <person name="Rodriguez J."/>
            <person name="Rogers J."/>
            <person name="Rogov P."/>
            <person name="Rutman M."/>
            <person name="Schupbach R."/>
            <person name="Seaman C."/>
            <person name="Settipalli S."/>
            <person name="Sharpe T."/>
            <person name="Sheridan J."/>
            <person name="Sherpa N."/>
            <person name="Shi J."/>
            <person name="Smirnov S."/>
            <person name="Smith C."/>
            <person name="Sougnez C."/>
            <person name="Spencer B."/>
            <person name="Stalker J."/>
            <person name="Stange-thomann N."/>
            <person name="Stavropoulos S."/>
            <person name="Stetson K."/>
            <person name="Stone C."/>
            <person name="Stone S."/>
            <person name="Stubbs M."/>
            <person name="Talamas J."/>
            <person name="Tchuinga P."/>
            <person name="Tenzing P."/>
            <person name="Tesfaye S."/>
            <person name="Theodore J."/>
            <person name="Thoulutsang Y."/>
            <person name="Topham K."/>
            <person name="Towey S."/>
            <person name="Tsamla T."/>
            <person name="Tsomo N."/>
            <person name="Vallee D."/>
            <person name="Vassiliev H."/>
            <person name="Venkataraman V."/>
            <person name="Vinson J."/>
            <person name="Vo A."/>
            <person name="Wade C."/>
            <person name="Wang S."/>
            <person name="Wangchuk T."/>
            <person name="Wangdi T."/>
            <person name="Whittaker C."/>
            <person name="Wilkinson J."/>
            <person name="Wu Y."/>
            <person name="Wyman D."/>
            <person name="Yadav S."/>
            <person name="Yang S."/>
            <person name="Yang X."/>
            <person name="Yeager S."/>
            <person name="Yee E."/>
            <person name="Young G."/>
            <person name="Zainoun J."/>
            <person name="Zembeck L."/>
            <person name="Zimmer A."/>
            <person name="Zody M."/>
            <person name="Lander E."/>
        </authorList>
    </citation>
    <scope>NUCLEOTIDE SEQUENCE [LARGE SCALE GENOMIC DNA]</scope>
</reference>
<dbReference type="PANTHER" id="PTHR13132:SF29">
    <property type="entry name" value="ALPHA-(1,6)-FUCOSYLTRANSFERASE"/>
    <property type="match status" value="1"/>
</dbReference>
<evidence type="ECO:0000256" key="3">
    <source>
        <dbReference type="PROSITE-ProRule" id="PRU00992"/>
    </source>
</evidence>
<evidence type="ECO:0000256" key="2">
    <source>
        <dbReference type="ARBA" id="ARBA00022679"/>
    </source>
</evidence>
<dbReference type="STRING" id="51511.ENSCSAVP00000008209"/>
<protein>
    <recommendedName>
        <fullName evidence="4">GT23 domain-containing protein</fullName>
    </recommendedName>
</protein>
<dbReference type="eggNOG" id="KOG3705">
    <property type="taxonomic scope" value="Eukaryota"/>
</dbReference>
<dbReference type="GO" id="GO:0006487">
    <property type="term" value="P:protein N-linked glycosylation"/>
    <property type="evidence" value="ECO:0007669"/>
    <property type="project" value="TreeGrafter"/>
</dbReference>
<dbReference type="Proteomes" id="UP000007875">
    <property type="component" value="Unassembled WGS sequence"/>
</dbReference>
<name>H2YS99_CIOSA</name>
<dbReference type="Pfam" id="PF19745">
    <property type="entry name" value="FUT8_N_cat"/>
    <property type="match status" value="1"/>
</dbReference>
<evidence type="ECO:0000256" key="1">
    <source>
        <dbReference type="ARBA" id="ARBA00022676"/>
    </source>
</evidence>
<dbReference type="InterPro" id="IPR045573">
    <property type="entry name" value="Fut8_N_cat"/>
</dbReference>
<sequence>MEYAINWYDQYTIRHGNVRRKIFLASDDPAIMEEAKCKYPNYQFLFGDYKSAGVNSRYSKNGLFGIVKDIFLLRECDYVVLTMSSNIGRYVQEMRQTSSQDATFLFANLDYSYYATNGRDIVHEVLLDHNPLVPCEVPSDMDRKARRHTDGSCEMTMKVGDRITNDHTMKRGTMLGGSNQRTNQVGMYPAFKVKTISVPESYPISMVENDVF</sequence>
<proteinExistence type="inferred from homology"/>
<dbReference type="Ensembl" id="ENSCSAVT00000008317.1">
    <property type="protein sequence ID" value="ENSCSAVP00000008209.1"/>
    <property type="gene ID" value="ENSCSAVG00000004883.1"/>
</dbReference>
<dbReference type="InParanoid" id="H2YS99"/>
<dbReference type="InterPro" id="IPR027350">
    <property type="entry name" value="GT23_dom"/>
</dbReference>
<dbReference type="Gene3D" id="3.40.50.11350">
    <property type="match status" value="1"/>
</dbReference>
<dbReference type="PANTHER" id="PTHR13132">
    <property type="entry name" value="ALPHA- 1,6 -FUCOSYLTRANSFERASE"/>
    <property type="match status" value="1"/>
</dbReference>
<dbReference type="GO" id="GO:0046921">
    <property type="term" value="F:alpha-(1-&gt;6)-fucosyltransferase activity"/>
    <property type="evidence" value="ECO:0007669"/>
    <property type="project" value="TreeGrafter"/>
</dbReference>
<evidence type="ECO:0000313" key="5">
    <source>
        <dbReference type="Ensembl" id="ENSCSAVP00000008209.1"/>
    </source>
</evidence>
<dbReference type="HOGENOM" id="CLU_082436_1_0_1"/>